<dbReference type="Proteomes" id="UP000601435">
    <property type="component" value="Unassembled WGS sequence"/>
</dbReference>
<organism evidence="2 3">
    <name type="scientific">Symbiodinium necroappetens</name>
    <dbReference type="NCBI Taxonomy" id="1628268"/>
    <lineage>
        <taxon>Eukaryota</taxon>
        <taxon>Sar</taxon>
        <taxon>Alveolata</taxon>
        <taxon>Dinophyceae</taxon>
        <taxon>Suessiales</taxon>
        <taxon>Symbiodiniaceae</taxon>
        <taxon>Symbiodinium</taxon>
    </lineage>
</organism>
<evidence type="ECO:0000313" key="3">
    <source>
        <dbReference type="Proteomes" id="UP000601435"/>
    </source>
</evidence>
<proteinExistence type="predicted"/>
<dbReference type="EMBL" id="CAJNJA010062142">
    <property type="protein sequence ID" value="CAE7875692.1"/>
    <property type="molecule type" value="Genomic_DNA"/>
</dbReference>
<comment type="caution">
    <text evidence="2">The sequence shown here is derived from an EMBL/GenBank/DDBJ whole genome shotgun (WGS) entry which is preliminary data.</text>
</comment>
<dbReference type="AlphaFoldDB" id="A0A813APL9"/>
<reference evidence="2" key="1">
    <citation type="submission" date="2021-02" db="EMBL/GenBank/DDBJ databases">
        <authorList>
            <person name="Dougan E. K."/>
            <person name="Rhodes N."/>
            <person name="Thang M."/>
            <person name="Chan C."/>
        </authorList>
    </citation>
    <scope>NUCLEOTIDE SEQUENCE</scope>
</reference>
<keyword evidence="3" id="KW-1185">Reference proteome</keyword>
<keyword evidence="1" id="KW-0732">Signal</keyword>
<evidence type="ECO:0000313" key="2">
    <source>
        <dbReference type="EMBL" id="CAE7875692.1"/>
    </source>
</evidence>
<feature type="chain" id="PRO_5032668247" evidence="1">
    <location>
        <begin position="16"/>
        <end position="192"/>
    </location>
</feature>
<name>A0A813APL9_9DINO</name>
<gene>
    <name evidence="2" type="ORF">SNEC2469_LOCUS28515</name>
</gene>
<protein>
    <submittedName>
        <fullName evidence="2">Uncharacterized protein</fullName>
    </submittedName>
</protein>
<evidence type="ECO:0000256" key="1">
    <source>
        <dbReference type="SAM" id="SignalP"/>
    </source>
</evidence>
<accession>A0A813APL9</accession>
<feature type="signal peptide" evidence="1">
    <location>
        <begin position="1"/>
        <end position="15"/>
    </location>
</feature>
<sequence>MNALLLFCFFVTCSAVDYRSGCRSASNNAKFFNNEDCVHHIDMAMQMDHGFSLRIDEANFVVWNELLRLTDKHGYEFSKSLKTTDALKRVARNVQSTMREWAKTGAEGGAQLGFALCLGASLLDNPKCGASTWCHVFEATLDAVGCSALGYVEGGLRGGILGAIVGLAKGVIEAFEEFGQIRVSFRPAGSDL</sequence>